<proteinExistence type="predicted"/>
<dbReference type="EMBL" id="NRDI02000002">
    <property type="protein sequence ID" value="KAI1518611.1"/>
    <property type="molecule type" value="Genomic_DNA"/>
</dbReference>
<feature type="transmembrane region" description="Helical" evidence="2">
    <location>
        <begin position="272"/>
        <end position="294"/>
    </location>
</feature>
<dbReference type="Proteomes" id="UP000245464">
    <property type="component" value="Chromosome 2"/>
</dbReference>
<feature type="region of interest" description="Disordered" evidence="1">
    <location>
        <begin position="1"/>
        <end position="78"/>
    </location>
</feature>
<reference evidence="7" key="4">
    <citation type="journal article" date="2022" name="Microb. Genom.">
        <title>A global pangenome for the wheat fungal pathogen Pyrenophora tritici-repentis and prediction of effector protein structural homology.</title>
        <authorList>
            <person name="Moolhuijzen P.M."/>
            <person name="See P.T."/>
            <person name="Shi G."/>
            <person name="Powell H.R."/>
            <person name="Cockram J."/>
            <person name="Jorgensen L.N."/>
            <person name="Benslimane H."/>
            <person name="Strelkov S.E."/>
            <person name="Turner J."/>
            <person name="Liu Z."/>
            <person name="Moffat C.S."/>
        </authorList>
    </citation>
    <scope>NUCLEOTIDE SEQUENCE [LARGE SCALE GENOMIC DNA]</scope>
</reference>
<sequence>MGYWRSNKDGNGSSPFHRHRDGTAPPPLNPLAPPGEASAAPESRPASFTPMQLGNSSASASRTPSSTEPAEDSSDARENDIKGLKAQLMAHWIQAKQEERVWTTGAAGEGAFMKQSKGKYACAPDNIQHDGSGLYQAVTKLNVRCAMTINNSIIQYILERNTLPYVQIQSGLRVQVLADFEALSVAQTAQSGAFISTRGILLVWQDDPKMLVERAEFIINSLMRNFCGVEYGYSAQEELEKVLGKDPVLDVTDFDDVFDNGEGRVEEPRYVMLWQAVYTGMSIFLLTTALGTGFREIAIQQAEDPNWLRLLFIICIPAQVWLSLFFFQAIVGNIAQIIGPIDHMIENSKYYSGKAPKRIHCDTFGKKLPHVTIEMPVFKEGLRAVIEPTIRSVKDAISTYELQGGSANIFINDDGLQLLTAEESTERQEFYDEHKIGWVARPRHDPKGEHGPKPFIRPGKFKKASNMNYGLKISCRIEELMDLTTRGDDWTCQQESALYAEAMETALSERAGEAWADGDIRMGDYILLIDSDTRVPKDCLLEAVSEMEQCPDVGILQFSSGVMNVTQNFFENGITFFTNMIYTQIRFAVAGGDVAPFVGHNAFLRWSAMQKVAYPSSEEQGAKLDMFWSEETVSEDFDMSLRLQSAGFIVRLAAYQGDGFKEGVSLTVYDELARWEKYAYGCNELIFNPIVKWPKKGPFNRLFIMFMRSRMPLASKVTIMAYIGTYYALACSWMLTMLNYFLIGFLNGWLDHYYIHSFKVYFGIIMIFTVLGNVSLAVLRYRINEGNLFYGYLGNLKWIPLLTVFLGGISLHISQAILCHFLSIPLEWGTTSKESEQIGFFQAMTRVLKRFKWSFLICLAMTAVMLGLAFGLDEEYRITTLIAVWPMGTVVVNHFLLPIVLNPQLMTFTW</sequence>
<protein>
    <submittedName>
        <fullName evidence="5 6">Glycosyl transferase family 2 protein</fullName>
    </submittedName>
</protein>
<reference evidence="6" key="3">
    <citation type="journal article" date="2022" name="bioRxiv">
        <title>A global pangenome for the wheat fungal pathogen Pyrenophora tritici-repentis and prediction of effector protein structural homology.</title>
        <authorList>
            <person name="Moolhuijzen P."/>
            <person name="See P.T."/>
            <person name="Shi G."/>
            <person name="Powell H.R."/>
            <person name="Cockram J."/>
            <person name="Jorgensen L.N."/>
            <person name="Benslimane H."/>
            <person name="Strelkov S.E."/>
            <person name="Turner J."/>
            <person name="Liu Z."/>
            <person name="Moffat C.S."/>
        </authorList>
    </citation>
    <scope>NUCLEOTIDE SEQUENCE</scope>
    <source>
        <strain evidence="6">86-124</strain>
    </source>
</reference>
<evidence type="ECO:0000313" key="7">
    <source>
        <dbReference type="Proteomes" id="UP000249757"/>
    </source>
</evidence>
<accession>A0A2W1CYP4</accession>
<feature type="domain" description="DUF7928" evidence="4">
    <location>
        <begin position="85"/>
        <end position="224"/>
    </location>
</feature>
<dbReference type="PANTHER" id="PTHR35408">
    <property type="entry name" value="CHROMOSOME 15, WHOLE GENOME SHOTGUN SEQUENCE"/>
    <property type="match status" value="1"/>
</dbReference>
<feature type="compositionally biased region" description="Low complexity" evidence="1">
    <location>
        <begin position="56"/>
        <end position="68"/>
    </location>
</feature>
<feature type="transmembrane region" description="Helical" evidence="2">
    <location>
        <begin position="853"/>
        <end position="872"/>
    </location>
</feature>
<feature type="compositionally biased region" description="Pro residues" evidence="1">
    <location>
        <begin position="24"/>
        <end position="33"/>
    </location>
</feature>
<reference evidence="6" key="2">
    <citation type="submission" date="2021-05" db="EMBL/GenBank/DDBJ databases">
        <authorList>
            <person name="Moolhuijzen P.M."/>
            <person name="Moffat C.S."/>
        </authorList>
    </citation>
    <scope>NUCLEOTIDE SEQUENCE</scope>
    <source>
        <strain evidence="6">86-124</strain>
    </source>
</reference>
<dbReference type="AlphaFoldDB" id="A0A2W1CYP4"/>
<evidence type="ECO:0000256" key="2">
    <source>
        <dbReference type="SAM" id="Phobius"/>
    </source>
</evidence>
<evidence type="ECO:0000313" key="5">
    <source>
        <dbReference type="EMBL" id="KAF7574533.1"/>
    </source>
</evidence>
<feature type="transmembrane region" description="Helical" evidence="2">
    <location>
        <begin position="719"/>
        <end position="746"/>
    </location>
</feature>
<dbReference type="EMBL" id="NQIK02000002">
    <property type="protein sequence ID" value="KAF7574533.1"/>
    <property type="molecule type" value="Genomic_DNA"/>
</dbReference>
<dbReference type="Gene3D" id="3.90.550.10">
    <property type="entry name" value="Spore Coat Polysaccharide Biosynthesis Protein SpsA, Chain A"/>
    <property type="match status" value="1"/>
</dbReference>
<dbReference type="OMA" id="LIAVWPM"/>
<feature type="compositionally biased region" description="Low complexity" evidence="1">
    <location>
        <begin position="34"/>
        <end position="47"/>
    </location>
</feature>
<feature type="domain" description="Glycosyltransferase 2-like" evidence="3">
    <location>
        <begin position="525"/>
        <end position="741"/>
    </location>
</feature>
<dbReference type="GO" id="GO:0016740">
    <property type="term" value="F:transferase activity"/>
    <property type="evidence" value="ECO:0007669"/>
    <property type="project" value="UniProtKB-KW"/>
</dbReference>
<dbReference type="Pfam" id="PF13632">
    <property type="entry name" value="Glyco_trans_2_3"/>
    <property type="match status" value="1"/>
</dbReference>
<evidence type="ECO:0000259" key="3">
    <source>
        <dbReference type="Pfam" id="PF13632"/>
    </source>
</evidence>
<feature type="transmembrane region" description="Helical" evidence="2">
    <location>
        <begin position="758"/>
        <end position="778"/>
    </location>
</feature>
<dbReference type="InterPro" id="IPR029044">
    <property type="entry name" value="Nucleotide-diphossugar_trans"/>
</dbReference>
<reference evidence="5" key="1">
    <citation type="journal article" date="2018" name="BMC Genomics">
        <title>Comparative genomics of the wheat fungal pathogen Pyrenophora tritici-repentis reveals chromosomal variations and genome plasticity.</title>
        <authorList>
            <person name="Moolhuijzen P."/>
            <person name="See P.T."/>
            <person name="Hane J.K."/>
            <person name="Shi G."/>
            <person name="Liu Z."/>
            <person name="Oliver R.P."/>
            <person name="Moffat C.S."/>
        </authorList>
    </citation>
    <scope>NUCLEOTIDE SEQUENCE [LARGE SCALE GENOMIC DNA]</scope>
    <source>
        <strain evidence="5">M4</strain>
    </source>
</reference>
<organism evidence="6 7">
    <name type="scientific">Pyrenophora tritici-repentis</name>
    <dbReference type="NCBI Taxonomy" id="45151"/>
    <lineage>
        <taxon>Eukaryota</taxon>
        <taxon>Fungi</taxon>
        <taxon>Dikarya</taxon>
        <taxon>Ascomycota</taxon>
        <taxon>Pezizomycotina</taxon>
        <taxon>Dothideomycetes</taxon>
        <taxon>Pleosporomycetidae</taxon>
        <taxon>Pleosporales</taxon>
        <taxon>Pleosporineae</taxon>
        <taxon>Pleosporaceae</taxon>
        <taxon>Pyrenophora</taxon>
    </lineage>
</organism>
<feature type="transmembrane region" description="Helical" evidence="2">
    <location>
        <begin position="798"/>
        <end position="823"/>
    </location>
</feature>
<feature type="transmembrane region" description="Helical" evidence="2">
    <location>
        <begin position="878"/>
        <end position="901"/>
    </location>
</feature>
<dbReference type="OrthoDB" id="38531at2759"/>
<evidence type="ECO:0000256" key="1">
    <source>
        <dbReference type="SAM" id="MobiDB-lite"/>
    </source>
</evidence>
<comment type="caution">
    <text evidence="6">The sequence shown here is derived from an EMBL/GenBank/DDBJ whole genome shotgun (WGS) entry which is preliminary data.</text>
</comment>
<dbReference type="PANTHER" id="PTHR35408:SF3">
    <property type="entry name" value="GLYCOSYLTRANSFERASE 2-LIKE DOMAIN-CONTAINING PROTEIN"/>
    <property type="match status" value="1"/>
</dbReference>
<dbReference type="InterPro" id="IPR001173">
    <property type="entry name" value="Glyco_trans_2-like"/>
</dbReference>
<dbReference type="InterPro" id="IPR057688">
    <property type="entry name" value="DUF7928"/>
</dbReference>
<evidence type="ECO:0000313" key="6">
    <source>
        <dbReference type="EMBL" id="KAI1518611.1"/>
    </source>
</evidence>
<keyword evidence="6" id="KW-0808">Transferase</keyword>
<dbReference type="Pfam" id="PF25550">
    <property type="entry name" value="DUF7928"/>
    <property type="match status" value="1"/>
</dbReference>
<keyword evidence="7" id="KW-1185">Reference proteome</keyword>
<gene>
    <name evidence="6" type="ORF">Ptr86124_001739</name>
    <name evidence="5" type="ORF">PtrM4_061560</name>
</gene>
<feature type="transmembrane region" description="Helical" evidence="2">
    <location>
        <begin position="306"/>
        <end position="327"/>
    </location>
</feature>
<name>A0A2W1CYP4_9PLEO</name>
<evidence type="ECO:0000259" key="4">
    <source>
        <dbReference type="Pfam" id="PF25550"/>
    </source>
</evidence>
<keyword evidence="2" id="KW-1133">Transmembrane helix</keyword>
<dbReference type="SUPFAM" id="SSF53448">
    <property type="entry name" value="Nucleotide-diphospho-sugar transferases"/>
    <property type="match status" value="1"/>
</dbReference>
<dbReference type="Proteomes" id="UP000249757">
    <property type="component" value="Unassembled WGS sequence"/>
</dbReference>
<keyword evidence="2" id="KW-0472">Membrane</keyword>
<keyword evidence="2" id="KW-0812">Transmembrane</keyword>